<dbReference type="GO" id="GO:0005783">
    <property type="term" value="C:endoplasmic reticulum"/>
    <property type="evidence" value="ECO:0007669"/>
    <property type="project" value="TreeGrafter"/>
</dbReference>
<dbReference type="Proteomes" id="UP000075714">
    <property type="component" value="Unassembled WGS sequence"/>
</dbReference>
<dbReference type="PANTHER" id="PTHR12393:SF6">
    <property type="entry name" value="SPHINGOMYELIN PHOSPHODIESTERASE 2"/>
    <property type="match status" value="1"/>
</dbReference>
<evidence type="ECO:0000313" key="2">
    <source>
        <dbReference type="Proteomes" id="UP000075714"/>
    </source>
</evidence>
<reference evidence="2" key="1">
    <citation type="journal article" date="2016" name="Nat. Commun.">
        <title>The Gonium pectorale genome demonstrates co-option of cell cycle regulation during the evolution of multicellularity.</title>
        <authorList>
            <person name="Hanschen E.R."/>
            <person name="Marriage T.N."/>
            <person name="Ferris P.J."/>
            <person name="Hamaji T."/>
            <person name="Toyoda A."/>
            <person name="Fujiyama A."/>
            <person name="Neme R."/>
            <person name="Noguchi H."/>
            <person name="Minakuchi Y."/>
            <person name="Suzuki M."/>
            <person name="Kawai-Toyooka H."/>
            <person name="Smith D.R."/>
            <person name="Sparks H."/>
            <person name="Anderson J."/>
            <person name="Bakaric R."/>
            <person name="Luria V."/>
            <person name="Karger A."/>
            <person name="Kirschner M.W."/>
            <person name="Durand P.M."/>
            <person name="Michod R.E."/>
            <person name="Nozaki H."/>
            <person name="Olson B.J."/>
        </authorList>
    </citation>
    <scope>NUCLEOTIDE SEQUENCE [LARGE SCALE GENOMIC DNA]</scope>
    <source>
        <strain evidence="2">NIES-2863</strain>
    </source>
</reference>
<dbReference type="GO" id="GO:0046513">
    <property type="term" value="P:ceramide biosynthetic process"/>
    <property type="evidence" value="ECO:0007669"/>
    <property type="project" value="TreeGrafter"/>
</dbReference>
<dbReference type="GO" id="GO:0016020">
    <property type="term" value="C:membrane"/>
    <property type="evidence" value="ECO:0007669"/>
    <property type="project" value="TreeGrafter"/>
</dbReference>
<comment type="caution">
    <text evidence="1">The sequence shown here is derived from an EMBL/GenBank/DDBJ whole genome shotgun (WGS) entry which is preliminary data.</text>
</comment>
<evidence type="ECO:0008006" key="3">
    <source>
        <dbReference type="Google" id="ProtNLM"/>
    </source>
</evidence>
<dbReference type="EMBL" id="LSYV01000547">
    <property type="protein sequence ID" value="KXZ41324.1"/>
    <property type="molecule type" value="Genomic_DNA"/>
</dbReference>
<proteinExistence type="predicted"/>
<dbReference type="GO" id="GO:0071944">
    <property type="term" value="C:cell periphery"/>
    <property type="evidence" value="ECO:0007669"/>
    <property type="project" value="TreeGrafter"/>
</dbReference>
<dbReference type="GO" id="GO:0004620">
    <property type="term" value="F:phospholipase activity"/>
    <property type="evidence" value="ECO:0007669"/>
    <property type="project" value="TreeGrafter"/>
</dbReference>
<protein>
    <recommendedName>
        <fullName evidence="3">Ankyrin repeat domain-containing protein</fullName>
    </recommendedName>
</protein>
<sequence length="409" mass="42285">MQAAAPTPASDPAPDIEPEASRIWLPDILELIASFLPPADVAFGLMLVNRAAGALFRGRPQYTTVRLARPVAPWAFAARWGAPGAMQPLSLDQRRRLLHLTAASGVIPNLKLATGAVGFLLCPEEKARIMQAAVAAGSLGACRWLRKHGYPVPRAAAVAACRQGQGQGPEALEFVLENGVQWDWELVCAAVKTGRMDLAEWLLARRSDGPLRLDCGSAGSGSGGGGVSDSNAGGPGGTRGLAAAALGDAMCWQLLAAAAEGCDLPALQSLWCGLRSGGGGGADGGIAGGGGGGTVAAASLSQAIQAAAGSPTPDWREKTDGSPHWAAAFRHDLATLRCLRRLGCPWGPPGALFDRCVGWGLPLPLLRWLAEEGGCPVRWESAGALATSNGTCCGPEVQTWLVARMWQDD</sequence>
<accession>A0A150FUM7</accession>
<dbReference type="PANTHER" id="PTHR12393">
    <property type="entry name" value="SPHINGOMYELIN PHOSPHODIESTERASE RELATED"/>
    <property type="match status" value="1"/>
</dbReference>
<dbReference type="GO" id="GO:0030149">
    <property type="term" value="P:sphingolipid catabolic process"/>
    <property type="evidence" value="ECO:0007669"/>
    <property type="project" value="TreeGrafter"/>
</dbReference>
<keyword evidence="2" id="KW-1185">Reference proteome</keyword>
<name>A0A150FUM7_GONPE</name>
<gene>
    <name evidence="1" type="ORF">GPECTOR_550g563</name>
</gene>
<organism evidence="1 2">
    <name type="scientific">Gonium pectorale</name>
    <name type="common">Green alga</name>
    <dbReference type="NCBI Taxonomy" id="33097"/>
    <lineage>
        <taxon>Eukaryota</taxon>
        <taxon>Viridiplantae</taxon>
        <taxon>Chlorophyta</taxon>
        <taxon>core chlorophytes</taxon>
        <taxon>Chlorophyceae</taxon>
        <taxon>CS clade</taxon>
        <taxon>Chlamydomonadales</taxon>
        <taxon>Volvocaceae</taxon>
        <taxon>Gonium</taxon>
    </lineage>
</organism>
<evidence type="ECO:0000313" key="1">
    <source>
        <dbReference type="EMBL" id="KXZ41324.1"/>
    </source>
</evidence>
<dbReference type="AlphaFoldDB" id="A0A150FUM7"/>